<protein>
    <recommendedName>
        <fullName evidence="4">DUF4199 domain-containing protein</fullName>
    </recommendedName>
</protein>
<organism evidence="2 3">
    <name type="scientific">Paraglaciecola arctica BSs20135</name>
    <dbReference type="NCBI Taxonomy" id="493475"/>
    <lineage>
        <taxon>Bacteria</taxon>
        <taxon>Pseudomonadati</taxon>
        <taxon>Pseudomonadota</taxon>
        <taxon>Gammaproteobacteria</taxon>
        <taxon>Alteromonadales</taxon>
        <taxon>Alteromonadaceae</taxon>
        <taxon>Paraglaciecola</taxon>
    </lineage>
</organism>
<dbReference type="InterPro" id="IPR025250">
    <property type="entry name" value="DUF4199"/>
</dbReference>
<dbReference type="STRING" id="493475.GARC_0444"/>
<keyword evidence="3" id="KW-1185">Reference proteome</keyword>
<dbReference type="OrthoDB" id="6384283at2"/>
<accession>K6Y0J7</accession>
<feature type="transmembrane region" description="Helical" evidence="1">
    <location>
        <begin position="67"/>
        <end position="90"/>
    </location>
</feature>
<reference evidence="2 3" key="1">
    <citation type="journal article" date="2017" name="Antonie Van Leeuwenhoek">
        <title>Rhizobium rhizosphaerae sp. nov., a novel species isolated from rice rhizosphere.</title>
        <authorList>
            <person name="Zhao J.J."/>
            <person name="Zhang J."/>
            <person name="Zhang R.J."/>
            <person name="Zhang C.W."/>
            <person name="Yin H.Q."/>
            <person name="Zhang X.X."/>
        </authorList>
    </citation>
    <scope>NUCLEOTIDE SEQUENCE [LARGE SCALE GENOMIC DNA]</scope>
    <source>
        <strain evidence="2 3">BSs20135</strain>
    </source>
</reference>
<proteinExistence type="predicted"/>
<dbReference type="Pfam" id="PF13858">
    <property type="entry name" value="DUF4199"/>
    <property type="match status" value="1"/>
</dbReference>
<dbReference type="RefSeq" id="WP_007616196.1">
    <property type="nucleotide sequence ID" value="NZ_BAEO01000007.1"/>
</dbReference>
<gene>
    <name evidence="2" type="ORF">GARC_0444</name>
</gene>
<dbReference type="Proteomes" id="UP000006327">
    <property type="component" value="Unassembled WGS sequence"/>
</dbReference>
<dbReference type="EMBL" id="BAEO01000007">
    <property type="protein sequence ID" value="GAC17426.1"/>
    <property type="molecule type" value="Genomic_DNA"/>
</dbReference>
<feature type="transmembrane region" description="Helical" evidence="1">
    <location>
        <begin position="7"/>
        <end position="26"/>
    </location>
</feature>
<feature type="transmembrane region" description="Helical" evidence="1">
    <location>
        <begin position="146"/>
        <end position="167"/>
    </location>
</feature>
<dbReference type="eggNOG" id="ENOG5032W8V">
    <property type="taxonomic scope" value="Bacteria"/>
</dbReference>
<keyword evidence="1" id="KW-1133">Transmembrane helix</keyword>
<name>K6Y0J7_9ALTE</name>
<feature type="transmembrane region" description="Helical" evidence="1">
    <location>
        <begin position="38"/>
        <end position="55"/>
    </location>
</feature>
<dbReference type="AlphaFoldDB" id="K6Y0J7"/>
<evidence type="ECO:0008006" key="4">
    <source>
        <dbReference type="Google" id="ProtNLM"/>
    </source>
</evidence>
<keyword evidence="1" id="KW-0812">Transmembrane</keyword>
<keyword evidence="1" id="KW-0472">Membrane</keyword>
<comment type="caution">
    <text evidence="2">The sequence shown here is derived from an EMBL/GenBank/DDBJ whole genome shotgun (WGS) entry which is preliminary data.</text>
</comment>
<evidence type="ECO:0000313" key="3">
    <source>
        <dbReference type="Proteomes" id="UP000006327"/>
    </source>
</evidence>
<sequence length="172" mass="18982">MYSIIRFGLIYGLALGIGFYVSHLVLGTNADNFTKGEIVGYSVMIISSLAVVMGIKEYKQKRAPAPLGFMGALGVGLGISLIAANMFALYNWLYLEFINPTFTATYIQYSEQQILSSGLEPIVIEQQLEELAHYADLMSNNFTQSMLMFATVFIIGLLFSLVSALALRTPRK</sequence>
<evidence type="ECO:0000256" key="1">
    <source>
        <dbReference type="SAM" id="Phobius"/>
    </source>
</evidence>
<evidence type="ECO:0000313" key="2">
    <source>
        <dbReference type="EMBL" id="GAC17426.1"/>
    </source>
</evidence>